<sequence>MVDWYSLPNDILLAIFWHLEEDEKVFSFPERYLAIQSRNLRQCQLTCKTWYMLLRDKNFRYIILRNQRQIGSFVRNVLDKGFGPLVNHIVLDLQNDTKSVTALLLCFSDILVACTGLKRIYIDPAIINLIWNKPSFDVIRTRCSDLELILSLKHRYHIRDEVYLTAACLLHSTLRELLFYIDNSSMVEEIGLEHFTRLHSLYIKYSRSKDVFTVGKIVENCSSVKSIELLYEGFHTNQEAVWTTDVCTHIYTSPYIKQLLIKYILYDTRIYSYLMQTFPCLVDISLRFKPVTDEQVPMLVQAPTDMIITFIRYLINIPTVYVPYIPILDLGDFLTKICDKSGTIKYLSLCYKQINGMGCPSYAAISSNSKEKETMMNVGIYYKQDEPVILPRIGLIKESGNNLKYLKVDMGMNAISVKSIVTDLINDATFSDILTQCPNLQTIYIRCALLYNFGTRLQHQNKLVFNGNVGFYRTLIGYSFISSLSFNISYISTFTIEYCRFIEDNYDNTNIAIDMPDTKFDNIIYGDYVRTGQVYLKLVKTVDSSTFWFVGNKDYYEKCNEHEYEISRKSKHSLSLFVRCKDVKTIDINAGRFDIVVTPWV</sequence>
<dbReference type="Gene3D" id="1.20.1280.50">
    <property type="match status" value="1"/>
</dbReference>
<reference evidence="2 3" key="1">
    <citation type="submission" date="2024-04" db="EMBL/GenBank/DDBJ databases">
        <title>genome sequences of Mucor flavus KT1a and Helicostylum pulchrum KT1b strains isolated from the surface of a dry-aged beef.</title>
        <authorList>
            <person name="Toyotome T."/>
            <person name="Hosono M."/>
            <person name="Torimaru M."/>
            <person name="Fukuda K."/>
            <person name="Mikami N."/>
        </authorList>
    </citation>
    <scope>NUCLEOTIDE SEQUENCE [LARGE SCALE GENOMIC DNA]</scope>
    <source>
        <strain evidence="2 3">KT1a</strain>
    </source>
</reference>
<comment type="caution">
    <text evidence="2">The sequence shown here is derived from an EMBL/GenBank/DDBJ whole genome shotgun (WGS) entry which is preliminary data.</text>
</comment>
<dbReference type="SUPFAM" id="SSF52047">
    <property type="entry name" value="RNI-like"/>
    <property type="match status" value="1"/>
</dbReference>
<keyword evidence="3" id="KW-1185">Reference proteome</keyword>
<protein>
    <recommendedName>
        <fullName evidence="1">F-box domain-containing protein</fullName>
    </recommendedName>
</protein>
<feature type="domain" description="F-box" evidence="1">
    <location>
        <begin position="4"/>
        <end position="57"/>
    </location>
</feature>
<dbReference type="InterPro" id="IPR001810">
    <property type="entry name" value="F-box_dom"/>
</dbReference>
<dbReference type="Proteomes" id="UP001473302">
    <property type="component" value="Unassembled WGS sequence"/>
</dbReference>
<organism evidence="2 3">
    <name type="scientific">Mucor flavus</name>
    <dbReference type="NCBI Taxonomy" id="439312"/>
    <lineage>
        <taxon>Eukaryota</taxon>
        <taxon>Fungi</taxon>
        <taxon>Fungi incertae sedis</taxon>
        <taxon>Mucoromycota</taxon>
        <taxon>Mucoromycotina</taxon>
        <taxon>Mucoromycetes</taxon>
        <taxon>Mucorales</taxon>
        <taxon>Mucorineae</taxon>
        <taxon>Mucoraceae</taxon>
        <taxon>Mucor</taxon>
    </lineage>
</organism>
<dbReference type="EMBL" id="BAABUK010000020">
    <property type="protein sequence ID" value="GAA5814196.1"/>
    <property type="molecule type" value="Genomic_DNA"/>
</dbReference>
<proteinExistence type="predicted"/>
<name>A0ABP9Z503_9FUNG</name>
<gene>
    <name evidence="2" type="ORF">MFLAVUS_007689</name>
</gene>
<dbReference type="Pfam" id="PF12937">
    <property type="entry name" value="F-box-like"/>
    <property type="match status" value="1"/>
</dbReference>
<evidence type="ECO:0000259" key="1">
    <source>
        <dbReference type="Pfam" id="PF12937"/>
    </source>
</evidence>
<evidence type="ECO:0000313" key="2">
    <source>
        <dbReference type="EMBL" id="GAA5814196.1"/>
    </source>
</evidence>
<evidence type="ECO:0000313" key="3">
    <source>
        <dbReference type="Proteomes" id="UP001473302"/>
    </source>
</evidence>
<accession>A0ABP9Z503</accession>